<evidence type="ECO:0000313" key="8">
    <source>
        <dbReference type="Proteomes" id="UP000229383"/>
    </source>
</evidence>
<dbReference type="InterPro" id="IPR006196">
    <property type="entry name" value="RNA-binding_domain_S1_IF1"/>
</dbReference>
<dbReference type="AlphaFoldDB" id="A0A2H0TFL6"/>
<dbReference type="Pfam" id="PF01176">
    <property type="entry name" value="eIF-1a"/>
    <property type="match status" value="1"/>
</dbReference>
<evidence type="ECO:0000313" key="7">
    <source>
        <dbReference type="EMBL" id="PIR70358.1"/>
    </source>
</evidence>
<dbReference type="PROSITE" id="PS50832">
    <property type="entry name" value="S1_IF1_TYPE"/>
    <property type="match status" value="1"/>
</dbReference>
<dbReference type="InterPro" id="IPR004368">
    <property type="entry name" value="TIF_IF1"/>
</dbReference>
<dbReference type="NCBIfam" id="TIGR00008">
    <property type="entry name" value="infA"/>
    <property type="match status" value="1"/>
</dbReference>
<dbReference type="EMBL" id="PFCN01000023">
    <property type="protein sequence ID" value="PIR70358.1"/>
    <property type="molecule type" value="Genomic_DNA"/>
</dbReference>
<dbReference type="GO" id="GO:0003743">
    <property type="term" value="F:translation initiation factor activity"/>
    <property type="evidence" value="ECO:0007669"/>
    <property type="project" value="UniProtKB-UniRule"/>
</dbReference>
<sequence length="76" mass="8689">MNNTKPEQGKEVKTGVVINALPNTTFKVLLDNDEGEVFTHLSGKMRLHHIKVLVGDRVKLEIDNYDRSKGRIVQRF</sequence>
<reference evidence="8" key="1">
    <citation type="submission" date="2017-09" db="EMBL/GenBank/DDBJ databases">
        <title>Depth-based differentiation of microbial function through sediment-hosted aquifers and enrichment of novel symbionts in the deep terrestrial subsurface.</title>
        <authorList>
            <person name="Probst A.J."/>
            <person name="Ladd B."/>
            <person name="Jarett J.K."/>
            <person name="Geller-Mcgrath D.E."/>
            <person name="Sieber C.M.K."/>
            <person name="Emerson J.B."/>
            <person name="Anantharaman K."/>
            <person name="Thomas B.C."/>
            <person name="Malmstrom R."/>
            <person name="Stieglmeier M."/>
            <person name="Klingl A."/>
            <person name="Woyke T."/>
            <person name="Ryan C.M."/>
            <person name="Banfield J.F."/>
        </authorList>
    </citation>
    <scope>NUCLEOTIDE SEQUENCE [LARGE SCALE GENOMIC DNA]</scope>
</reference>
<accession>A0A2H0TFL6</accession>
<dbReference type="Gene3D" id="2.40.50.140">
    <property type="entry name" value="Nucleic acid-binding proteins"/>
    <property type="match status" value="1"/>
</dbReference>
<evidence type="ECO:0000256" key="4">
    <source>
        <dbReference type="NCBIfam" id="TIGR00008"/>
    </source>
</evidence>
<evidence type="ECO:0000256" key="5">
    <source>
        <dbReference type="PROSITE-ProRule" id="PRU00181"/>
    </source>
</evidence>
<dbReference type="GO" id="GO:0005829">
    <property type="term" value="C:cytosol"/>
    <property type="evidence" value="ECO:0007669"/>
    <property type="project" value="TreeGrafter"/>
</dbReference>
<dbReference type="GO" id="GO:0043022">
    <property type="term" value="F:ribosome binding"/>
    <property type="evidence" value="ECO:0007669"/>
    <property type="project" value="TreeGrafter"/>
</dbReference>
<dbReference type="PANTHER" id="PTHR33370:SF1">
    <property type="entry name" value="TRANSLATION INITIATION FACTOR IF-1, CHLOROPLASTIC"/>
    <property type="match status" value="1"/>
</dbReference>
<dbReference type="Proteomes" id="UP000229383">
    <property type="component" value="Unassembled WGS sequence"/>
</dbReference>
<evidence type="ECO:0000259" key="6">
    <source>
        <dbReference type="PROSITE" id="PS50832"/>
    </source>
</evidence>
<keyword evidence="2 5" id="KW-0396">Initiation factor</keyword>
<dbReference type="InterPro" id="IPR012340">
    <property type="entry name" value="NA-bd_OB-fold"/>
</dbReference>
<dbReference type="PANTHER" id="PTHR33370">
    <property type="entry name" value="TRANSLATION INITIATION FACTOR IF-1, CHLOROPLASTIC"/>
    <property type="match status" value="1"/>
</dbReference>
<evidence type="ECO:0000256" key="3">
    <source>
        <dbReference type="ARBA" id="ARBA00022917"/>
    </source>
</evidence>
<organism evidence="7 8">
    <name type="scientific">Candidatus Niyogibacteria bacterium CG10_big_fil_rev_8_21_14_0_10_42_19</name>
    <dbReference type="NCBI Taxonomy" id="1974725"/>
    <lineage>
        <taxon>Bacteria</taxon>
        <taxon>Candidatus Niyogiibacteriota</taxon>
    </lineage>
</organism>
<name>A0A2H0TFL6_9BACT</name>
<keyword evidence="3 5" id="KW-0648">Protein biosynthesis</keyword>
<gene>
    <name evidence="7" type="primary">infA</name>
    <name evidence="7" type="ORF">COU46_01965</name>
</gene>
<evidence type="ECO:0000256" key="1">
    <source>
        <dbReference type="ARBA" id="ARBA00010939"/>
    </source>
</evidence>
<comment type="caution">
    <text evidence="7">The sequence shown here is derived from an EMBL/GenBank/DDBJ whole genome shotgun (WGS) entry which is preliminary data.</text>
</comment>
<evidence type="ECO:0000256" key="2">
    <source>
        <dbReference type="ARBA" id="ARBA00022540"/>
    </source>
</evidence>
<feature type="domain" description="S1-like" evidence="6">
    <location>
        <begin position="15"/>
        <end position="76"/>
    </location>
</feature>
<comment type="similarity">
    <text evidence="1">Belongs to the IF-1 family.</text>
</comment>
<protein>
    <recommendedName>
        <fullName evidence="4">Translation initiation factor IF-1</fullName>
    </recommendedName>
</protein>
<dbReference type="GO" id="GO:0003723">
    <property type="term" value="F:RNA binding"/>
    <property type="evidence" value="ECO:0007669"/>
    <property type="project" value="InterPro"/>
</dbReference>
<proteinExistence type="inferred from homology"/>
<dbReference type="SUPFAM" id="SSF50249">
    <property type="entry name" value="Nucleic acid-binding proteins"/>
    <property type="match status" value="1"/>
</dbReference>